<dbReference type="STRING" id="569365.A0A0D2AG73"/>
<dbReference type="OrthoDB" id="1708389at2759"/>
<keyword evidence="2" id="KW-0812">Transmembrane</keyword>
<dbReference type="AlphaFoldDB" id="A0A0D2AG73"/>
<keyword evidence="2" id="KW-1133">Transmembrane helix</keyword>
<feature type="region of interest" description="Disordered" evidence="1">
    <location>
        <begin position="283"/>
        <end position="340"/>
    </location>
</feature>
<dbReference type="Proteomes" id="UP000054466">
    <property type="component" value="Unassembled WGS sequence"/>
</dbReference>
<dbReference type="GeneID" id="27351254"/>
<feature type="region of interest" description="Disordered" evidence="1">
    <location>
        <begin position="1"/>
        <end position="43"/>
    </location>
</feature>
<proteinExistence type="predicted"/>
<feature type="compositionally biased region" description="Low complexity" evidence="1">
    <location>
        <begin position="312"/>
        <end position="328"/>
    </location>
</feature>
<feature type="compositionally biased region" description="Polar residues" evidence="1">
    <location>
        <begin position="28"/>
        <end position="43"/>
    </location>
</feature>
<evidence type="ECO:0000256" key="1">
    <source>
        <dbReference type="SAM" id="MobiDB-lite"/>
    </source>
</evidence>
<dbReference type="RefSeq" id="XP_016244113.1">
    <property type="nucleotide sequence ID" value="XM_016399551.1"/>
</dbReference>
<feature type="compositionally biased region" description="Basic and acidic residues" evidence="1">
    <location>
        <begin position="17"/>
        <end position="27"/>
    </location>
</feature>
<dbReference type="VEuPathDB" id="FungiDB:PV07_12060"/>
<keyword evidence="4" id="KW-1185">Reference proteome</keyword>
<sequence>MPTPGYVFRDGGDTPPAEEKPDSEFRQRITQATKPPAVTSNAPLAQNTTTSHQLATGATGDHEVQGAVQRAGKEDRTTNLGWQANAVGVDNLVGGLPNDELWTLIRRFNKASISKPPNFVEHTLTALLANAPPGGLDLNSADDEEFSPDKLRSNIERLYMTVIVGLIAFGKHIARLRSWREPRRTACFAAVYFVAWIFDFIVPTLVAMVIVLITVPRSRSILFPPAPLALVSHKSGGVQKPKAGVLGSHDSVTGAPEKYKGEAVEQEASNLVSGIASVAISSAAGRHDQASPDEQGGSKTLDKGMPDPTKIATAAADASSSAQGGDPDAVQDKTKKPMEDAVWKQVRPIMRGIGEASDMWERLANALSPTPPFSQKNRLQLGAIFVPILLISLITPAQWVMKGSTFFAGFGFFSDPLIRQGIQLLNEKIPDWPKYLEIRNTLLKGVPTNAQLTVTLLRIGEANRAPLPPPPKSSEPPPDKPAEIDKDAITEGGLDASHSEIEDVITVDQPSGTEATEMQEPKKKKGGFGAKILSAFKTSTAGAVETKLTTDAVRATMGSGNAKEKLGVLPSRAEMKRKPREGPVAFRARYHGRKGAVYIDSSVSPPSGRRPASPCVYFTTHLDDDETVESMPRDPDWAVSITDIAEVKKVGGLGWKGKIVVGWATEREVKDGIEIVAKDGSVYRAMAIKERDELFNRLISMGQQVWESH</sequence>
<feature type="compositionally biased region" description="Basic and acidic residues" evidence="1">
    <location>
        <begin position="330"/>
        <end position="340"/>
    </location>
</feature>
<evidence type="ECO:0000313" key="4">
    <source>
        <dbReference type="Proteomes" id="UP000054466"/>
    </source>
</evidence>
<keyword evidence="2" id="KW-0472">Membrane</keyword>
<dbReference type="EMBL" id="KN847046">
    <property type="protein sequence ID" value="KIW23897.1"/>
    <property type="molecule type" value="Genomic_DNA"/>
</dbReference>
<feature type="transmembrane region" description="Helical" evidence="2">
    <location>
        <begin position="186"/>
        <end position="213"/>
    </location>
</feature>
<dbReference type="PANTHER" id="PTHR38694">
    <property type="entry name" value="CONSERVED EXPRESSED PROTEIN"/>
    <property type="match status" value="1"/>
</dbReference>
<feature type="region of interest" description="Disordered" evidence="1">
    <location>
        <begin position="462"/>
        <end position="485"/>
    </location>
</feature>
<organism evidence="3 4">
    <name type="scientific">Cladophialophora immunda</name>
    <dbReference type="NCBI Taxonomy" id="569365"/>
    <lineage>
        <taxon>Eukaryota</taxon>
        <taxon>Fungi</taxon>
        <taxon>Dikarya</taxon>
        <taxon>Ascomycota</taxon>
        <taxon>Pezizomycotina</taxon>
        <taxon>Eurotiomycetes</taxon>
        <taxon>Chaetothyriomycetidae</taxon>
        <taxon>Chaetothyriales</taxon>
        <taxon>Herpotrichiellaceae</taxon>
        <taxon>Cladophialophora</taxon>
    </lineage>
</organism>
<dbReference type="InterPro" id="IPR021709">
    <property type="entry name" value="DUF3292"/>
</dbReference>
<gene>
    <name evidence="3" type="ORF">PV07_12060</name>
</gene>
<protein>
    <submittedName>
        <fullName evidence="3">Uncharacterized protein</fullName>
    </submittedName>
</protein>
<accession>A0A0D2AG73</accession>
<dbReference type="HOGENOM" id="CLU_025989_0_0_1"/>
<feature type="compositionally biased region" description="Pro residues" evidence="1">
    <location>
        <begin position="466"/>
        <end position="476"/>
    </location>
</feature>
<evidence type="ECO:0000256" key="2">
    <source>
        <dbReference type="SAM" id="Phobius"/>
    </source>
</evidence>
<evidence type="ECO:0000313" key="3">
    <source>
        <dbReference type="EMBL" id="KIW23897.1"/>
    </source>
</evidence>
<dbReference type="Pfam" id="PF11696">
    <property type="entry name" value="DUF3292"/>
    <property type="match status" value="1"/>
</dbReference>
<reference evidence="3 4" key="1">
    <citation type="submission" date="2015-01" db="EMBL/GenBank/DDBJ databases">
        <title>The Genome Sequence of Cladophialophora immunda CBS83496.</title>
        <authorList>
            <consortium name="The Broad Institute Genomics Platform"/>
            <person name="Cuomo C."/>
            <person name="de Hoog S."/>
            <person name="Gorbushina A."/>
            <person name="Stielow B."/>
            <person name="Teixiera M."/>
            <person name="Abouelleil A."/>
            <person name="Chapman S.B."/>
            <person name="Priest M."/>
            <person name="Young S.K."/>
            <person name="Wortman J."/>
            <person name="Nusbaum C."/>
            <person name="Birren B."/>
        </authorList>
    </citation>
    <scope>NUCLEOTIDE SEQUENCE [LARGE SCALE GENOMIC DNA]</scope>
    <source>
        <strain evidence="3 4">CBS 83496</strain>
    </source>
</reference>
<name>A0A0D2AG73_9EURO</name>
<dbReference type="PANTHER" id="PTHR38694:SF1">
    <property type="entry name" value="PEROXIN DOMAIN-CONTAINING PROTEIN"/>
    <property type="match status" value="1"/>
</dbReference>